<proteinExistence type="predicted"/>
<dbReference type="RefSeq" id="WP_242286891.1">
    <property type="nucleotide sequence ID" value="NZ_JAKKSL010000002.1"/>
</dbReference>
<comment type="caution">
    <text evidence="3">The sequence shown here is derived from an EMBL/GenBank/DDBJ whole genome shotgun (WGS) entry which is preliminary data.</text>
</comment>
<dbReference type="InterPro" id="IPR050553">
    <property type="entry name" value="Thioredoxin_ResA/DsbE_sf"/>
</dbReference>
<dbReference type="Gene3D" id="3.40.30.10">
    <property type="entry name" value="Glutaredoxin"/>
    <property type="match status" value="1"/>
</dbReference>
<gene>
    <name evidence="3" type="ORF">L3081_15020</name>
</gene>
<dbReference type="SUPFAM" id="SSF52833">
    <property type="entry name" value="Thioredoxin-like"/>
    <property type="match status" value="1"/>
</dbReference>
<dbReference type="PANTHER" id="PTHR42852">
    <property type="entry name" value="THIOL:DISULFIDE INTERCHANGE PROTEIN DSBE"/>
    <property type="match status" value="1"/>
</dbReference>
<name>A0ABS9X2Y8_9GAMM</name>
<dbReference type="EMBL" id="JAKKSL010000002">
    <property type="protein sequence ID" value="MCI2284460.1"/>
    <property type="molecule type" value="Genomic_DNA"/>
</dbReference>
<keyword evidence="4" id="KW-1185">Reference proteome</keyword>
<reference evidence="3" key="1">
    <citation type="submission" date="2022-01" db="EMBL/GenBank/DDBJ databases">
        <title>Colwellia maritima, isolated from seawater.</title>
        <authorList>
            <person name="Kristyanto S."/>
            <person name="Jung J."/>
            <person name="Jeon C.O."/>
        </authorList>
    </citation>
    <scope>NUCLEOTIDE SEQUENCE</scope>
    <source>
        <strain evidence="3">MSW7</strain>
    </source>
</reference>
<feature type="domain" description="Thioredoxin" evidence="2">
    <location>
        <begin position="33"/>
        <end position="173"/>
    </location>
</feature>
<dbReference type="PROSITE" id="PS00194">
    <property type="entry name" value="THIOREDOXIN_1"/>
    <property type="match status" value="1"/>
</dbReference>
<evidence type="ECO:0000259" key="2">
    <source>
        <dbReference type="PROSITE" id="PS51352"/>
    </source>
</evidence>
<dbReference type="InterPro" id="IPR000866">
    <property type="entry name" value="AhpC/TSA"/>
</dbReference>
<organism evidence="3 4">
    <name type="scientific">Colwellia maritima</name>
    <dbReference type="NCBI Taxonomy" id="2912588"/>
    <lineage>
        <taxon>Bacteria</taxon>
        <taxon>Pseudomonadati</taxon>
        <taxon>Pseudomonadota</taxon>
        <taxon>Gammaproteobacteria</taxon>
        <taxon>Alteromonadales</taxon>
        <taxon>Colwelliaceae</taxon>
        <taxon>Colwellia</taxon>
    </lineage>
</organism>
<dbReference type="InterPro" id="IPR013766">
    <property type="entry name" value="Thioredoxin_domain"/>
</dbReference>
<dbReference type="InterPro" id="IPR036249">
    <property type="entry name" value="Thioredoxin-like_sf"/>
</dbReference>
<evidence type="ECO:0000313" key="4">
    <source>
        <dbReference type="Proteomes" id="UP001139646"/>
    </source>
</evidence>
<accession>A0ABS9X2Y8</accession>
<sequence length="174" mass="19738">MNYISWIKVSVSRVLVKVITLILLSSSLSVNALDIGNLAPNFTLKSTQGENLNLVEQRGQIIVINFWASWCGPCRKEMPMLESFYNRYKNLGVSVWGINVEQENQAGRDFLADLNLNFPIFFDASNTIAASYQVEAMPTTVIVDRGGKVRFIFKGYKDGYEQKYVNAIKQLIRE</sequence>
<evidence type="ECO:0000313" key="3">
    <source>
        <dbReference type="EMBL" id="MCI2284460.1"/>
    </source>
</evidence>
<dbReference type="PROSITE" id="PS51352">
    <property type="entry name" value="THIOREDOXIN_2"/>
    <property type="match status" value="1"/>
</dbReference>
<dbReference type="InterPro" id="IPR017937">
    <property type="entry name" value="Thioredoxin_CS"/>
</dbReference>
<keyword evidence="1" id="KW-0676">Redox-active center</keyword>
<dbReference type="Pfam" id="PF00578">
    <property type="entry name" value="AhpC-TSA"/>
    <property type="match status" value="1"/>
</dbReference>
<dbReference type="Proteomes" id="UP001139646">
    <property type="component" value="Unassembled WGS sequence"/>
</dbReference>
<protein>
    <submittedName>
        <fullName evidence="3">TlpA family protein disulfide reductase</fullName>
    </submittedName>
</protein>
<dbReference type="PANTHER" id="PTHR42852:SF17">
    <property type="entry name" value="THIOREDOXIN-LIKE PROTEIN HI_1115"/>
    <property type="match status" value="1"/>
</dbReference>
<dbReference type="CDD" id="cd02966">
    <property type="entry name" value="TlpA_like_family"/>
    <property type="match status" value="1"/>
</dbReference>
<evidence type="ECO:0000256" key="1">
    <source>
        <dbReference type="ARBA" id="ARBA00023284"/>
    </source>
</evidence>